<feature type="region of interest" description="Disordered" evidence="1">
    <location>
        <begin position="181"/>
        <end position="210"/>
    </location>
</feature>
<protein>
    <submittedName>
        <fullName evidence="2">Uncharacterized protein</fullName>
    </submittedName>
</protein>
<evidence type="ECO:0000313" key="2">
    <source>
        <dbReference type="EMBL" id="KAF0773944.1"/>
    </source>
</evidence>
<proteinExistence type="predicted"/>
<name>A0A6G0ZQY4_APHCR</name>
<gene>
    <name evidence="2" type="ORF">FWK35_00003504</name>
</gene>
<dbReference type="EMBL" id="VUJU01000018">
    <property type="protein sequence ID" value="KAF0773944.1"/>
    <property type="molecule type" value="Genomic_DNA"/>
</dbReference>
<accession>A0A6G0ZQY4</accession>
<reference evidence="2 3" key="1">
    <citation type="submission" date="2019-08" db="EMBL/GenBank/DDBJ databases">
        <title>Whole genome of Aphis craccivora.</title>
        <authorList>
            <person name="Voronova N.V."/>
            <person name="Shulinski R.S."/>
            <person name="Bandarenka Y.V."/>
            <person name="Zhorov D.G."/>
            <person name="Warner D."/>
        </authorList>
    </citation>
    <scope>NUCLEOTIDE SEQUENCE [LARGE SCALE GENOMIC DNA]</scope>
    <source>
        <strain evidence="2">180601</strain>
        <tissue evidence="2">Whole Body</tissue>
    </source>
</reference>
<sequence length="298" mass="32608">MCDLGRRSRAVVRGGARMREKFGTQFHFYRGRLESKRTATRTDARARPRNYNAALGEGTRGTAACALATRTTKAPATRRRTNKYGTTKIRNYPEFVDDESNSHTDRCHAVATLPAMRDATKFRRATDDISRTRPDERTRFTITMSSFHGHTPTSATAFDSAAPVGGDGGGSVVHTSKRVGSAAAAAGAKRSKDDAVPPRHPFGGGRTTHLSGEHTITIRLIQRDIDIVCRGGLYQNLFSGRKTISFRSTDSKRRRTLVVGARTSIGIANYFSRQRRRRTPSPPSGGRPVAHGVAPPGR</sequence>
<dbReference type="AlphaFoldDB" id="A0A6G0ZQY4"/>
<evidence type="ECO:0000256" key="1">
    <source>
        <dbReference type="SAM" id="MobiDB-lite"/>
    </source>
</evidence>
<comment type="caution">
    <text evidence="2">The sequence shown here is derived from an EMBL/GenBank/DDBJ whole genome shotgun (WGS) entry which is preliminary data.</text>
</comment>
<keyword evidence="3" id="KW-1185">Reference proteome</keyword>
<evidence type="ECO:0000313" key="3">
    <source>
        <dbReference type="Proteomes" id="UP000478052"/>
    </source>
</evidence>
<dbReference type="Proteomes" id="UP000478052">
    <property type="component" value="Unassembled WGS sequence"/>
</dbReference>
<feature type="region of interest" description="Disordered" evidence="1">
    <location>
        <begin position="273"/>
        <end position="298"/>
    </location>
</feature>
<organism evidence="2 3">
    <name type="scientific">Aphis craccivora</name>
    <name type="common">Cowpea aphid</name>
    <dbReference type="NCBI Taxonomy" id="307492"/>
    <lineage>
        <taxon>Eukaryota</taxon>
        <taxon>Metazoa</taxon>
        <taxon>Ecdysozoa</taxon>
        <taxon>Arthropoda</taxon>
        <taxon>Hexapoda</taxon>
        <taxon>Insecta</taxon>
        <taxon>Pterygota</taxon>
        <taxon>Neoptera</taxon>
        <taxon>Paraneoptera</taxon>
        <taxon>Hemiptera</taxon>
        <taxon>Sternorrhyncha</taxon>
        <taxon>Aphidomorpha</taxon>
        <taxon>Aphidoidea</taxon>
        <taxon>Aphididae</taxon>
        <taxon>Aphidini</taxon>
        <taxon>Aphis</taxon>
        <taxon>Aphis</taxon>
    </lineage>
</organism>